<dbReference type="InterPro" id="IPR006175">
    <property type="entry name" value="YjgF/YER057c/UK114"/>
</dbReference>
<dbReference type="InterPro" id="IPR035959">
    <property type="entry name" value="RutC-like_sf"/>
</dbReference>
<dbReference type="PANTHER" id="PTHR11803">
    <property type="entry name" value="2-IMINOBUTANOATE/2-IMINOPROPANOATE DEAMINASE RIDA"/>
    <property type="match status" value="1"/>
</dbReference>
<comment type="similarity">
    <text evidence="1">Belongs to the RutC family.</text>
</comment>
<dbReference type="NCBIfam" id="TIGR00004">
    <property type="entry name" value="Rid family detoxifying hydrolase"/>
    <property type="match status" value="1"/>
</dbReference>
<keyword evidence="3" id="KW-1185">Reference proteome</keyword>
<dbReference type="Proteomes" id="UP000005270">
    <property type="component" value="Chromosome"/>
</dbReference>
<dbReference type="GeneID" id="13012933"/>
<dbReference type="GO" id="GO:0019239">
    <property type="term" value="F:deaminase activity"/>
    <property type="evidence" value="ECO:0007669"/>
    <property type="project" value="TreeGrafter"/>
</dbReference>
<gene>
    <name evidence="2" type="ordered locus">TCELL_0623</name>
</gene>
<dbReference type="KEGG" id="thg:TCELL_0623"/>
<accession>I3TE59</accession>
<dbReference type="Gene3D" id="3.30.1330.40">
    <property type="entry name" value="RutC-like"/>
    <property type="match status" value="1"/>
</dbReference>
<name>I3TE59_THEC1</name>
<dbReference type="CDD" id="cd00448">
    <property type="entry name" value="YjgF_YER057c_UK114_family"/>
    <property type="match status" value="1"/>
</dbReference>
<dbReference type="PANTHER" id="PTHR11803:SF39">
    <property type="entry name" value="2-IMINOBUTANOATE_2-IMINOPROPANOATE DEAMINASE"/>
    <property type="match status" value="1"/>
</dbReference>
<dbReference type="FunCoup" id="I3TE59">
    <property type="interactions" value="98"/>
</dbReference>
<dbReference type="AlphaFoldDB" id="I3TE59"/>
<reference evidence="2 3" key="1">
    <citation type="journal article" date="2012" name="J. Bacteriol.">
        <title>Complete genome sequence of the hyperthermophilic cellulolytic Crenarchaeon 'Thermogladius cellulolyticus' 1633.</title>
        <authorList>
            <person name="Mardanov A.V."/>
            <person name="Kochetkova T.V."/>
            <person name="Beletsky A.V."/>
            <person name="Bonch-Osmolovskaya E.A."/>
            <person name="Ravin N.V."/>
            <person name="Skryabin K.G."/>
        </authorList>
    </citation>
    <scope>NUCLEOTIDE SEQUENCE [LARGE SCALE GENOMIC DNA]</scope>
    <source>
        <strain evidence="3">DSM 22663 / VKM B-2946 / 1633</strain>
    </source>
</reference>
<dbReference type="STRING" id="1184251.TCELL_0623"/>
<organism evidence="2 3">
    <name type="scientific">Thermogladius calderae (strain DSM 22663 / VKM B-2946 / 1633)</name>
    <dbReference type="NCBI Taxonomy" id="1184251"/>
    <lineage>
        <taxon>Archaea</taxon>
        <taxon>Thermoproteota</taxon>
        <taxon>Thermoprotei</taxon>
        <taxon>Desulfurococcales</taxon>
        <taxon>Desulfurococcaceae</taxon>
        <taxon>Thermogladius</taxon>
    </lineage>
</organism>
<dbReference type="HOGENOM" id="CLU_100715_7_3_2"/>
<dbReference type="InterPro" id="IPR006056">
    <property type="entry name" value="RidA"/>
</dbReference>
<dbReference type="EMBL" id="CP003531">
    <property type="protein sequence ID" value="AFK51047.1"/>
    <property type="molecule type" value="Genomic_DNA"/>
</dbReference>
<dbReference type="GO" id="GO:0005829">
    <property type="term" value="C:cytosol"/>
    <property type="evidence" value="ECO:0007669"/>
    <property type="project" value="TreeGrafter"/>
</dbReference>
<dbReference type="InParanoid" id="I3TE59"/>
<evidence type="ECO:0000313" key="3">
    <source>
        <dbReference type="Proteomes" id="UP000005270"/>
    </source>
</evidence>
<protein>
    <submittedName>
        <fullName evidence="2">YjgH/F family protein-putative translation initiation inhibitor</fullName>
    </submittedName>
</protein>
<dbReference type="SUPFAM" id="SSF55298">
    <property type="entry name" value="YjgF-like"/>
    <property type="match status" value="1"/>
</dbReference>
<dbReference type="FunFam" id="3.30.1330.40:FF:000001">
    <property type="entry name" value="L-PSP family endoribonuclease"/>
    <property type="match status" value="1"/>
</dbReference>
<sequence length="139" mass="14937">MVNTGVLSTRPVYSSRAPKPIGPYSQAVLVDGWLFVSGQIPVDPATGEVVRGDFRSQVTRVLENIKAIVEDAGGTLRDVVKVTVYLRDLSRVGEFNEVYAKYFGESLPARSLVGVSDLPKGVDIEVEVIARLKSGSGGE</sequence>
<dbReference type="Pfam" id="PF01042">
    <property type="entry name" value="Ribonuc_L-PSP"/>
    <property type="match status" value="1"/>
</dbReference>
<proteinExistence type="inferred from homology"/>
<evidence type="ECO:0000313" key="2">
    <source>
        <dbReference type="EMBL" id="AFK51047.1"/>
    </source>
</evidence>
<evidence type="ECO:0000256" key="1">
    <source>
        <dbReference type="ARBA" id="ARBA00010552"/>
    </source>
</evidence>
<dbReference type="RefSeq" id="WP_014737297.1">
    <property type="nucleotide sequence ID" value="NC_017954.1"/>
</dbReference>
<dbReference type="eggNOG" id="arCOG01630">
    <property type="taxonomic scope" value="Archaea"/>
</dbReference>